<organism evidence="7 8">
    <name type="scientific">Actinomadura luzonensis</name>
    <dbReference type="NCBI Taxonomy" id="2805427"/>
    <lineage>
        <taxon>Bacteria</taxon>
        <taxon>Bacillati</taxon>
        <taxon>Actinomycetota</taxon>
        <taxon>Actinomycetes</taxon>
        <taxon>Streptosporangiales</taxon>
        <taxon>Thermomonosporaceae</taxon>
        <taxon>Actinomadura</taxon>
    </lineage>
</organism>
<dbReference type="SFLD" id="SFLDS00029">
    <property type="entry name" value="Radical_SAM"/>
    <property type="match status" value="1"/>
</dbReference>
<dbReference type="RefSeq" id="WP_242382023.1">
    <property type="nucleotide sequence ID" value="NZ_JAKRKC020000001.1"/>
</dbReference>
<keyword evidence="8" id="KW-1185">Reference proteome</keyword>
<dbReference type="SFLD" id="SFLDG01386">
    <property type="entry name" value="main_SPASM_domain-containing"/>
    <property type="match status" value="1"/>
</dbReference>
<sequence>MDLNINALLESGWRPTPFQQFVLKIHSRCNLACTYCYMYEMADQGWRRQPRRMSQATIDAAAARIAEHAQANNLSKIDVILHGGEPLLAGAEHIRHAVETIRRAAGAGVTVNVQVQTNGVLLDPVFLETFADLGVLVAVSLDGDREANDRHRLGPAGQGSYDRVHDGLAQLTSPAHRHLFNGLLCTIDLRNDPVGTYEALLAHAPPTIDFLLPHGTWETPPPGRHPDREDAPYGDWLIAVFDRWYHAPRRETRVRLFDEIIRLVLGRPSRSEAVGLSAVAVVVVETDGGIEQVDSLKSAYDGATRTPLHVSTPGAFDTALMLPSIAARQIGERALSPECRACDIRRVCGAGLYPHRYRPGTGFANPSVYCRDLFRLITHIQQTVNVDLAAVRDRSRRRRLTDSAERHPDTMTLAPHSLPKEVFFELAAGRGGRDAVERLWAAQDSKRLLLLRGVRDLARDDARVRQAYELLADIQEASPEVARQVLRYPTAGSWGLRTLQALGGHTSPAPWATPSGLASLAAVAAIRSGRGATIEVPVLDGAAVLPSLGRALFDGDDRFAVVRTGDGEAEITAGGVTVRVGEGPSWEGLRRIRAAHGGLTAEFVVDDLDPGRMPGAQHAEGRLSAADLHRWESTLQPAWEILADRHPQVAEEIAAVVTVLTPLAEPAHGTASATSKLAFGNIGISTQPDPHAFAVTLAHESQHAKLSGLLDLIPLTQPDDGSRYYAPWRDDPRPLGGLLHGAYAHLAIAAFWGVERQQPHEDELRLRAHTEFARWRDGTDLTIRTLRASGRLTPEGDLFTAEMAGTMAAMCAQPVPPEAAHRAGASADRHLAGWRRRNGEPPAGRLPSPA</sequence>
<keyword evidence="1" id="KW-0949">S-adenosyl-L-methionine</keyword>
<dbReference type="Proteomes" id="UP001317259">
    <property type="component" value="Unassembled WGS sequence"/>
</dbReference>
<feature type="region of interest" description="Disordered" evidence="5">
    <location>
        <begin position="819"/>
        <end position="850"/>
    </location>
</feature>
<dbReference type="InterPro" id="IPR007197">
    <property type="entry name" value="rSAM"/>
</dbReference>
<evidence type="ECO:0000256" key="4">
    <source>
        <dbReference type="ARBA" id="ARBA00023014"/>
    </source>
</evidence>
<dbReference type="InterPro" id="IPR026335">
    <property type="entry name" value="rSAM_SPASM_FxsB"/>
</dbReference>
<dbReference type="SFLD" id="SFLDG01072">
    <property type="entry name" value="dehydrogenase_like"/>
    <property type="match status" value="1"/>
</dbReference>
<evidence type="ECO:0000256" key="1">
    <source>
        <dbReference type="ARBA" id="ARBA00022691"/>
    </source>
</evidence>
<dbReference type="InterPro" id="IPR026337">
    <property type="entry name" value="AKG_HExxH"/>
</dbReference>
<dbReference type="SUPFAM" id="SSF102114">
    <property type="entry name" value="Radical SAM enzymes"/>
    <property type="match status" value="1"/>
</dbReference>
<evidence type="ECO:0000256" key="3">
    <source>
        <dbReference type="ARBA" id="ARBA00023004"/>
    </source>
</evidence>
<feature type="domain" description="Radical SAM core" evidence="6">
    <location>
        <begin position="15"/>
        <end position="249"/>
    </location>
</feature>
<proteinExistence type="predicted"/>
<dbReference type="PANTHER" id="PTHR43273:SF8">
    <property type="entry name" value="RADICAL SAM DOMAIN PROTEIN"/>
    <property type="match status" value="1"/>
</dbReference>
<evidence type="ECO:0000256" key="5">
    <source>
        <dbReference type="SAM" id="MobiDB-lite"/>
    </source>
</evidence>
<dbReference type="PROSITE" id="PS51918">
    <property type="entry name" value="RADICAL_SAM"/>
    <property type="match status" value="1"/>
</dbReference>
<keyword evidence="2" id="KW-0479">Metal-binding</keyword>
<dbReference type="CDD" id="cd01335">
    <property type="entry name" value="Radical_SAM"/>
    <property type="match status" value="1"/>
</dbReference>
<dbReference type="EMBL" id="JAKRKC020000001">
    <property type="protein sequence ID" value="MCK2214324.1"/>
    <property type="molecule type" value="Genomic_DNA"/>
</dbReference>
<protein>
    <submittedName>
        <fullName evidence="7">FxsB family radical SAM/SPASM domain protein</fullName>
    </submittedName>
</protein>
<dbReference type="NCBIfam" id="TIGR04269">
    <property type="entry name" value="SAM_SPASM_FxsB"/>
    <property type="match status" value="1"/>
</dbReference>
<reference evidence="7 8" key="1">
    <citation type="submission" date="2022-04" db="EMBL/GenBank/DDBJ databases">
        <title>Genome draft of Actinomadura sp. ATCC 31491.</title>
        <authorList>
            <person name="Shi X."/>
            <person name="Du Y."/>
        </authorList>
    </citation>
    <scope>NUCLEOTIDE SEQUENCE [LARGE SCALE GENOMIC DNA]</scope>
    <source>
        <strain evidence="7 8">ATCC 31491</strain>
    </source>
</reference>
<dbReference type="InterPro" id="IPR023867">
    <property type="entry name" value="Sulphatase_maturase_rSAM"/>
</dbReference>
<evidence type="ECO:0000313" key="7">
    <source>
        <dbReference type="EMBL" id="MCK2214324.1"/>
    </source>
</evidence>
<dbReference type="NCBIfam" id="TIGR04267">
    <property type="entry name" value="mod_HExxH"/>
    <property type="match status" value="1"/>
</dbReference>
<keyword evidence="3" id="KW-0408">Iron</keyword>
<dbReference type="InterPro" id="IPR058240">
    <property type="entry name" value="rSAM_sf"/>
</dbReference>
<dbReference type="PANTHER" id="PTHR43273">
    <property type="entry name" value="ANAEROBIC SULFATASE-MATURATING ENZYME HOMOLOG ASLB-RELATED"/>
    <property type="match status" value="1"/>
</dbReference>
<keyword evidence="4" id="KW-0411">Iron-sulfur</keyword>
<accession>A0ABT0FPS2</accession>
<dbReference type="Pfam" id="PF04055">
    <property type="entry name" value="Radical_SAM"/>
    <property type="match status" value="1"/>
</dbReference>
<evidence type="ECO:0000259" key="6">
    <source>
        <dbReference type="PROSITE" id="PS51918"/>
    </source>
</evidence>
<gene>
    <name evidence="7" type="ORF">MF672_011045</name>
</gene>
<dbReference type="InterPro" id="IPR013785">
    <property type="entry name" value="Aldolase_TIM"/>
</dbReference>
<evidence type="ECO:0000256" key="2">
    <source>
        <dbReference type="ARBA" id="ARBA00022723"/>
    </source>
</evidence>
<dbReference type="SFLD" id="SFLDG01067">
    <property type="entry name" value="SPASM/twitch_domain_containing"/>
    <property type="match status" value="1"/>
</dbReference>
<evidence type="ECO:0000313" key="8">
    <source>
        <dbReference type="Proteomes" id="UP001317259"/>
    </source>
</evidence>
<name>A0ABT0FPS2_9ACTN</name>
<comment type="caution">
    <text evidence="7">The sequence shown here is derived from an EMBL/GenBank/DDBJ whole genome shotgun (WGS) entry which is preliminary data.</text>
</comment>
<dbReference type="Gene3D" id="3.20.20.70">
    <property type="entry name" value="Aldolase class I"/>
    <property type="match status" value="1"/>
</dbReference>